<keyword evidence="7" id="KW-1185">Reference proteome</keyword>
<protein>
    <recommendedName>
        <fullName evidence="8">Alcohol dehydrogenase iron-type/glycerol dehydrogenase GldA domain-containing protein</fullName>
    </recommendedName>
</protein>
<dbReference type="GO" id="GO:0005739">
    <property type="term" value="C:mitochondrion"/>
    <property type="evidence" value="ECO:0007669"/>
    <property type="project" value="TreeGrafter"/>
</dbReference>
<evidence type="ECO:0000259" key="4">
    <source>
        <dbReference type="Pfam" id="PF14833"/>
    </source>
</evidence>
<dbReference type="Gene3D" id="3.40.50.720">
    <property type="entry name" value="NAD(P)-binding Rossmann-like Domain"/>
    <property type="match status" value="1"/>
</dbReference>
<name>A0A9P7H3R4_9HYPO</name>
<organism evidence="6 7">
    <name type="scientific">Fusarium avenaceum</name>
    <dbReference type="NCBI Taxonomy" id="40199"/>
    <lineage>
        <taxon>Eukaryota</taxon>
        <taxon>Fungi</taxon>
        <taxon>Dikarya</taxon>
        <taxon>Ascomycota</taxon>
        <taxon>Pezizomycotina</taxon>
        <taxon>Sordariomycetes</taxon>
        <taxon>Hypocreomycetidae</taxon>
        <taxon>Hypocreales</taxon>
        <taxon>Nectriaceae</taxon>
        <taxon>Fusarium</taxon>
        <taxon>Fusarium tricinctum species complex</taxon>
    </lineage>
</organism>
<dbReference type="GO" id="GO:0046872">
    <property type="term" value="F:metal ion binding"/>
    <property type="evidence" value="ECO:0007669"/>
    <property type="project" value="InterPro"/>
</dbReference>
<dbReference type="Pfam" id="PF00465">
    <property type="entry name" value="Fe-ADH"/>
    <property type="match status" value="1"/>
</dbReference>
<dbReference type="GO" id="GO:0006574">
    <property type="term" value="P:L-valine catabolic process"/>
    <property type="evidence" value="ECO:0007669"/>
    <property type="project" value="TreeGrafter"/>
</dbReference>
<feature type="domain" description="Fe-containing alcohol dehydrogenase-like C-terminal" evidence="5">
    <location>
        <begin position="487"/>
        <end position="670"/>
    </location>
</feature>
<dbReference type="InterPro" id="IPR006115">
    <property type="entry name" value="6PGDH_NADP-bd"/>
</dbReference>
<feature type="domain" description="3-hydroxyisobutyrate dehydrogenase-like NAD-binding" evidence="4">
    <location>
        <begin position="184"/>
        <end position="297"/>
    </location>
</feature>
<dbReference type="InterPro" id="IPR036291">
    <property type="entry name" value="NAD(P)-bd_dom_sf"/>
</dbReference>
<dbReference type="PANTHER" id="PTHR22981">
    <property type="entry name" value="3-HYDROXYISOBUTYRATE DEHYDROGENASE-RELATED"/>
    <property type="match status" value="1"/>
</dbReference>
<evidence type="ECO:0000313" key="7">
    <source>
        <dbReference type="Proteomes" id="UP000782241"/>
    </source>
</evidence>
<dbReference type="SUPFAM" id="SSF51735">
    <property type="entry name" value="NAD(P)-binding Rossmann-fold domains"/>
    <property type="match status" value="1"/>
</dbReference>
<dbReference type="CDD" id="cd08177">
    <property type="entry name" value="MAR"/>
    <property type="match status" value="1"/>
</dbReference>
<dbReference type="InterPro" id="IPR001670">
    <property type="entry name" value="ADH_Fe/GldA"/>
</dbReference>
<dbReference type="InterPro" id="IPR056798">
    <property type="entry name" value="ADH_Fe_C"/>
</dbReference>
<dbReference type="Pfam" id="PF14833">
    <property type="entry name" value="NAD_binding_11"/>
    <property type="match status" value="1"/>
</dbReference>
<feature type="domain" description="Alcohol dehydrogenase iron-type/glycerol dehydrogenase GldA" evidence="2">
    <location>
        <begin position="333"/>
        <end position="474"/>
    </location>
</feature>
<dbReference type="InterPro" id="IPR013328">
    <property type="entry name" value="6PGD_dom2"/>
</dbReference>
<evidence type="ECO:0000256" key="1">
    <source>
        <dbReference type="ARBA" id="ARBA00023002"/>
    </source>
</evidence>
<gene>
    <name evidence="6" type="ORF">KAF25_005375</name>
</gene>
<comment type="caution">
    <text evidence="6">The sequence shown here is derived from an EMBL/GenBank/DDBJ whole genome shotgun (WGS) entry which is preliminary data.</text>
</comment>
<dbReference type="EMBL" id="JAGPUO010000007">
    <property type="protein sequence ID" value="KAG5661253.1"/>
    <property type="molecule type" value="Genomic_DNA"/>
</dbReference>
<dbReference type="PANTHER" id="PTHR22981:SF81">
    <property type="entry name" value="DEHYDROGENASE, PUTATIVE-RELATED"/>
    <property type="match status" value="1"/>
</dbReference>
<dbReference type="InterPro" id="IPR034786">
    <property type="entry name" value="MAR"/>
</dbReference>
<dbReference type="InterPro" id="IPR008927">
    <property type="entry name" value="6-PGluconate_DH-like_C_sf"/>
</dbReference>
<keyword evidence="1" id="KW-0560">Oxidoreductase</keyword>
<dbReference type="InterPro" id="IPR029154">
    <property type="entry name" value="HIBADH-like_NADP-bd"/>
</dbReference>
<dbReference type="Pfam" id="PF25137">
    <property type="entry name" value="ADH_Fe_C"/>
    <property type="match status" value="1"/>
</dbReference>
<reference evidence="6" key="1">
    <citation type="submission" date="2021-04" db="EMBL/GenBank/DDBJ databases">
        <title>Draft genome of Fusarium avenaceum strain F156N33, isolated from an atmospheric sample in Virginia.</title>
        <authorList>
            <person name="Yang S."/>
            <person name="Vinatzer B.A."/>
            <person name="Coleman J."/>
        </authorList>
    </citation>
    <scope>NUCLEOTIDE SEQUENCE</scope>
    <source>
        <strain evidence="6">F156N33</strain>
    </source>
</reference>
<evidence type="ECO:0000259" key="2">
    <source>
        <dbReference type="Pfam" id="PF00465"/>
    </source>
</evidence>
<dbReference type="GO" id="GO:0050661">
    <property type="term" value="F:NADP binding"/>
    <property type="evidence" value="ECO:0007669"/>
    <property type="project" value="InterPro"/>
</dbReference>
<accession>A0A9P7H3R4</accession>
<sequence>MDFNVGFIGLGAIGYPMAASIRHGISKKSVVHVFDVHKPACQRFHDEFISLGPIEIQDSPKQIASKADVVISMVPGAREVSQVYLDSKDGIISAQKNERRLLIECSTIDVATAREVARQIKEAGQGIYVDAPVSGGVPAAEKASLSFIIGHPEPTPIDDVGERLREIITIMGDPNKLFWCGSVGSGLAGKISNNYISCSVLLLIAEAMAIGVKSGVDPKMLQKIIHNSTGQTFMGDNVCPVPDVVPHAPSSNNWRLGFKTQMFLKDLSLGIEAARQQGLQPTMAEAAYGVFEKASKDPRCIDRDGSSVYLHITDTKETAEMTMSTFEYVANSPQVIFGNGTLAQIPSLVKKLGIKSVMILSTPEQTDIAQRVAEILGTVAVSTFSGATMHTPTHVTESALSQAKESRVEGIVSVGGGSTIGLGKAIGVRTGLVHICIPTTYAGSEMTPILGETEDGRKVTRRDSKILPTAVIYDVDLTLTLPVKMSVNSGINAIAHSIEALYASNTNPIINLMAYEGIESLCEALPVIQTDSKNNGARYKALYGAWLCGLCLGAVDMALHHKLCHTLGGSFNLPHAETHVVVLPHAVAYNAPCTPEVMAKLVAVLPESDGNVVRGVNALYRRLGIKLSLQKLGMPEEGIEKAADIAVSNPYRNPRPLKRDALRELIRRAWNGEEAIQDL</sequence>
<feature type="domain" description="6-phosphogluconate dehydrogenase NADP-binding" evidence="3">
    <location>
        <begin position="4"/>
        <end position="153"/>
    </location>
</feature>
<dbReference type="Proteomes" id="UP000782241">
    <property type="component" value="Unassembled WGS sequence"/>
</dbReference>
<dbReference type="GO" id="GO:0051287">
    <property type="term" value="F:NAD binding"/>
    <property type="evidence" value="ECO:0007669"/>
    <property type="project" value="InterPro"/>
</dbReference>
<proteinExistence type="predicted"/>
<evidence type="ECO:0000313" key="6">
    <source>
        <dbReference type="EMBL" id="KAG5661253.1"/>
    </source>
</evidence>
<dbReference type="GO" id="GO:0008442">
    <property type="term" value="F:3-hydroxyisobutyrate dehydrogenase activity"/>
    <property type="evidence" value="ECO:0007669"/>
    <property type="project" value="TreeGrafter"/>
</dbReference>
<dbReference type="SUPFAM" id="SSF48179">
    <property type="entry name" value="6-phosphogluconate dehydrogenase C-terminal domain-like"/>
    <property type="match status" value="1"/>
</dbReference>
<evidence type="ECO:0000259" key="3">
    <source>
        <dbReference type="Pfam" id="PF03446"/>
    </source>
</evidence>
<evidence type="ECO:0008006" key="8">
    <source>
        <dbReference type="Google" id="ProtNLM"/>
    </source>
</evidence>
<dbReference type="Gene3D" id="1.20.1090.10">
    <property type="entry name" value="Dehydroquinate synthase-like - alpha domain"/>
    <property type="match status" value="1"/>
</dbReference>
<dbReference type="Gene3D" id="3.40.50.1970">
    <property type="match status" value="1"/>
</dbReference>
<dbReference type="SUPFAM" id="SSF56796">
    <property type="entry name" value="Dehydroquinate synthase-like"/>
    <property type="match status" value="1"/>
</dbReference>
<dbReference type="Gene3D" id="1.10.1040.10">
    <property type="entry name" value="N-(1-d-carboxylethyl)-l-norvaline Dehydrogenase, domain 2"/>
    <property type="match status" value="1"/>
</dbReference>
<evidence type="ECO:0000259" key="5">
    <source>
        <dbReference type="Pfam" id="PF25137"/>
    </source>
</evidence>
<dbReference type="GO" id="GO:0018506">
    <property type="term" value="F:maleylacetate reductase activity"/>
    <property type="evidence" value="ECO:0007669"/>
    <property type="project" value="InterPro"/>
</dbReference>
<dbReference type="AlphaFoldDB" id="A0A9P7H3R4"/>
<dbReference type="Pfam" id="PF03446">
    <property type="entry name" value="NAD_binding_2"/>
    <property type="match status" value="1"/>
</dbReference>